<name>A0A3E0H8I7_9GAMM</name>
<comment type="caution">
    <text evidence="1">The sequence shown here is derived from an EMBL/GenBank/DDBJ whole genome shotgun (WGS) entry which is preliminary data.</text>
</comment>
<gene>
    <name evidence="1" type="ORF">DFR26_0234</name>
</gene>
<dbReference type="PANTHER" id="PTHR38043:SF1">
    <property type="entry name" value="PROTEIN HEMX"/>
    <property type="match status" value="1"/>
</dbReference>
<dbReference type="Pfam" id="PF04375">
    <property type="entry name" value="HemX"/>
    <property type="match status" value="1"/>
</dbReference>
<dbReference type="EMBL" id="QUNR01000001">
    <property type="protein sequence ID" value="REH40036.1"/>
    <property type="molecule type" value="Genomic_DNA"/>
</dbReference>
<evidence type="ECO:0000313" key="1">
    <source>
        <dbReference type="EMBL" id="REH40036.1"/>
    </source>
</evidence>
<keyword evidence="2" id="KW-1185">Reference proteome</keyword>
<dbReference type="InterPro" id="IPR007470">
    <property type="entry name" value="HemX"/>
</dbReference>
<dbReference type="AlphaFoldDB" id="A0A3E0H8I7"/>
<dbReference type="PANTHER" id="PTHR38043">
    <property type="entry name" value="PROTEIN HEMX"/>
    <property type="match status" value="1"/>
</dbReference>
<proteinExistence type="predicted"/>
<accession>A0A3E0H8I7</accession>
<dbReference type="RefSeq" id="WP_116207110.1">
    <property type="nucleotide sequence ID" value="NZ_QUNR01000001.1"/>
</dbReference>
<evidence type="ECO:0000313" key="2">
    <source>
        <dbReference type="Proteomes" id="UP000256774"/>
    </source>
</evidence>
<dbReference type="Proteomes" id="UP000256774">
    <property type="component" value="Unassembled WGS sequence"/>
</dbReference>
<protein>
    <submittedName>
        <fullName evidence="1">Uncharacterized protein HemX</fullName>
    </submittedName>
</protein>
<reference evidence="1 2" key="1">
    <citation type="submission" date="2018-08" db="EMBL/GenBank/DDBJ databases">
        <title>Genomic Encyclopedia of Type Strains, Phase IV (KMG-IV): sequencing the most valuable type-strain genomes for metagenomic binning, comparative biology and taxonomic classification.</title>
        <authorList>
            <person name="Goeker M."/>
        </authorList>
    </citation>
    <scope>NUCLEOTIDE SEQUENCE [LARGE SCALE GENOMIC DNA]</scope>
    <source>
        <strain evidence="1 2">DSM 26022</strain>
    </source>
</reference>
<sequence length="331" mass="36313">MATSSSRQPLVTSVAIKRPLSMGFKLVLLFLTLLTIAAGIMAWHSEQEHKRARSSLRAVDASLARVSGELESMGLRESLRDAQLKQQQDIIQTLLLDGPALRQRWLTDRIDAAVTVAERALQLRHDAVAARRALLSVDALLNEQRFESFDALHRALKQDIKTLAALEPIDTSALYLRLSAVQQDIAALKVSTVRAPTPKPAPTSPQENSAMADLWQQGVAKFRQLIVVRHHDEPLAPVLDDARLDVLRSQIDSQVLQAQVALLQGDATVYREALAAAMRRVQARLAALPVAQTEALLTELEDLQAQIITRDEPALISRAALTALPSLGGER</sequence>
<organism evidence="1 2">
    <name type="scientific">Paraperlucidibaca baekdonensis</name>
    <dbReference type="NCBI Taxonomy" id="748120"/>
    <lineage>
        <taxon>Bacteria</taxon>
        <taxon>Pseudomonadati</taxon>
        <taxon>Pseudomonadota</taxon>
        <taxon>Gammaproteobacteria</taxon>
        <taxon>Moraxellales</taxon>
        <taxon>Moraxellaceae</taxon>
        <taxon>Paraperlucidibaca</taxon>
    </lineage>
</organism>
<dbReference type="OrthoDB" id="6717628at2"/>